<evidence type="ECO:0000259" key="1">
    <source>
        <dbReference type="Pfam" id="PF00857"/>
    </source>
</evidence>
<dbReference type="RefSeq" id="WP_168719297.1">
    <property type="nucleotide sequence ID" value="NZ_CP042909.1"/>
</dbReference>
<dbReference type="SUPFAM" id="SSF52499">
    <property type="entry name" value="Isochorismatase-like hydrolases"/>
    <property type="match status" value="1"/>
</dbReference>
<dbReference type="InterPro" id="IPR000868">
    <property type="entry name" value="Isochorismatase-like_dom"/>
</dbReference>
<dbReference type="Proteomes" id="UP000501253">
    <property type="component" value="Chromosome"/>
</dbReference>
<gene>
    <name evidence="2" type="ORF">FVE67_03635</name>
</gene>
<protein>
    <submittedName>
        <fullName evidence="2">Hydrolase</fullName>
    </submittedName>
</protein>
<keyword evidence="2" id="KW-0378">Hydrolase</keyword>
<dbReference type="Gene3D" id="3.40.50.850">
    <property type="entry name" value="Isochorismatase-like"/>
    <property type="match status" value="1"/>
</dbReference>
<dbReference type="InterPro" id="IPR036380">
    <property type="entry name" value="Isochorismatase-like_sf"/>
</dbReference>
<feature type="domain" description="Isochorismatase-like" evidence="1">
    <location>
        <begin position="9"/>
        <end position="157"/>
    </location>
</feature>
<dbReference type="PANTHER" id="PTHR14119:SF3">
    <property type="entry name" value="ISOCHORISMATASE DOMAIN-CONTAINING PROTEIN 2"/>
    <property type="match status" value="1"/>
</dbReference>
<keyword evidence="3" id="KW-1185">Reference proteome</keyword>
<dbReference type="EMBL" id="CP042909">
    <property type="protein sequence ID" value="QJA05943.1"/>
    <property type="molecule type" value="Genomic_DNA"/>
</dbReference>
<proteinExistence type="predicted"/>
<dbReference type="KEGG" id="tmai:FVE67_03635"/>
<dbReference type="GO" id="GO:0016787">
    <property type="term" value="F:hydrolase activity"/>
    <property type="evidence" value="ECO:0007669"/>
    <property type="project" value="UniProtKB-KW"/>
</dbReference>
<sequence>MFSRPQDCVLVLIDPQERLLGAVTGRERLVRNLVLLLRAARIFEVPVVATTQYRKGLGNYVPEVKELLEGLEPFDKMEFSVFKNPAIAERLRSLRRQTLVLCGAETHICVYQSALSALEEGFRVVVVGDATSSRTQENHLYGLGRMRDLGAAVVSTEMLIYEWLGKAGTPAFKELLPYLKD</sequence>
<dbReference type="PANTHER" id="PTHR14119">
    <property type="entry name" value="HYDROLASE"/>
    <property type="match status" value="1"/>
</dbReference>
<dbReference type="Pfam" id="PF00857">
    <property type="entry name" value="Isochorismatase"/>
    <property type="match status" value="1"/>
</dbReference>
<dbReference type="InterPro" id="IPR050993">
    <property type="entry name" value="Isochorismatase_domain"/>
</dbReference>
<evidence type="ECO:0000313" key="3">
    <source>
        <dbReference type="Proteomes" id="UP000501253"/>
    </source>
</evidence>
<dbReference type="CDD" id="cd01012">
    <property type="entry name" value="YcaC_related"/>
    <property type="match status" value="1"/>
</dbReference>
<organism evidence="2 3">
    <name type="scientific">Thermosulfurimonas marina</name>
    <dbReference type="NCBI Taxonomy" id="2047767"/>
    <lineage>
        <taxon>Bacteria</taxon>
        <taxon>Pseudomonadati</taxon>
        <taxon>Thermodesulfobacteriota</taxon>
        <taxon>Thermodesulfobacteria</taxon>
        <taxon>Thermodesulfobacteriales</taxon>
        <taxon>Thermodesulfobacteriaceae</taxon>
        <taxon>Thermosulfurimonas</taxon>
    </lineage>
</organism>
<evidence type="ECO:0000313" key="2">
    <source>
        <dbReference type="EMBL" id="QJA05943.1"/>
    </source>
</evidence>
<accession>A0A6H1WRX1</accession>
<dbReference type="AlphaFoldDB" id="A0A6H1WRX1"/>
<name>A0A6H1WRX1_9BACT</name>
<reference evidence="2 3" key="1">
    <citation type="submission" date="2019-08" db="EMBL/GenBank/DDBJ databases">
        <title>Complete genome sequence of Thermosulfurimonas marina SU872T, an anaerobic thermophilic chemolithoautotrophic bacterium isolated from a shallow marine hydrothermal vent.</title>
        <authorList>
            <person name="Allioux M."/>
            <person name="Jebbar M."/>
            <person name="Slobodkina G."/>
            <person name="Slobodkin A."/>
            <person name="Moalic Y."/>
            <person name="Frolova A."/>
            <person name="Shao Z."/>
            <person name="Alain K."/>
        </authorList>
    </citation>
    <scope>NUCLEOTIDE SEQUENCE [LARGE SCALE GENOMIC DNA]</scope>
    <source>
        <strain evidence="2 3">SU872</strain>
    </source>
</reference>